<comment type="similarity">
    <text evidence="1">Belongs to the DnaB/DnaD family.</text>
</comment>
<dbReference type="RefSeq" id="WP_009643505.1">
    <property type="nucleotide sequence ID" value="NZ_CAUTAN010000014.1"/>
</dbReference>
<evidence type="ECO:0000313" key="5">
    <source>
        <dbReference type="Proteomes" id="UP000526307"/>
    </source>
</evidence>
<sequence length="455" mass="52269">MNDTEFVKEHNKDVYLYSTEIENLMINEFFTSANGDYVKVYLLGLMRAKYGIVEDRGKTANVLGITPDEIDAAWDYWESVGVIRREYMPDDDSYRVVFLSQISRFYGHKKACGDDSSEEQDLRVVDLDLKHLYDVYESASGRSIPSNEARKIADTVGMLGVAPEVYAYAIKYSSDNGHTDIRYINKVAINWHNEGCNTEADAKALLEKDAKRRFMYGRIFKEIGFNRQWTSGDCELMDRWFDELSFGLDEVLEAVKLTAGKREPSLRYVDAVLENKYREAGGIEPRYKSNARNGSQESKLGNAGMQKGGAVGSQGRQTSGGVNISKRVLEEYYTYLRDKAVREQKEKQQRLETEMPIMRKFASIESEIKKTLLTGLGSMGRDKRSELLQKQKELIEQKKEFLAVNGYPEDYLEVKYKCPICKDHGITDDGRRCSCVQERADEAYRWNKSRQIKEK</sequence>
<feature type="domain" description="DnaB/C C-terminal" evidence="3">
    <location>
        <begin position="133"/>
        <end position="204"/>
    </location>
</feature>
<feature type="region of interest" description="Disordered" evidence="2">
    <location>
        <begin position="285"/>
        <end position="318"/>
    </location>
</feature>
<proteinExistence type="inferred from homology"/>
<dbReference type="Gene3D" id="1.10.10.630">
    <property type="entry name" value="DnaD domain-like"/>
    <property type="match status" value="2"/>
</dbReference>
<evidence type="ECO:0000256" key="2">
    <source>
        <dbReference type="SAM" id="MobiDB-lite"/>
    </source>
</evidence>
<evidence type="ECO:0000256" key="1">
    <source>
        <dbReference type="ARBA" id="ARBA00093462"/>
    </source>
</evidence>
<dbReference type="AlphaFoldDB" id="A0A7Y9B039"/>
<dbReference type="InterPro" id="IPR034829">
    <property type="entry name" value="DnaD-like_sf"/>
</dbReference>
<feature type="domain" description="DnaB/C C-terminal" evidence="3">
    <location>
        <begin position="219"/>
        <end position="275"/>
    </location>
</feature>
<name>A0A7Y9B039_9FIRM</name>
<accession>A0A7Y9B039</accession>
<dbReference type="Proteomes" id="UP000526307">
    <property type="component" value="Unassembled WGS sequence"/>
</dbReference>
<dbReference type="SUPFAM" id="SSF158499">
    <property type="entry name" value="DnaD domain-like"/>
    <property type="match status" value="2"/>
</dbReference>
<dbReference type="EMBL" id="JABXYR010000001">
    <property type="protein sequence ID" value="NWO22698.1"/>
    <property type="molecule type" value="Genomic_DNA"/>
</dbReference>
<dbReference type="NCBIfam" id="TIGR01446">
    <property type="entry name" value="DnaD_dom"/>
    <property type="match status" value="1"/>
</dbReference>
<gene>
    <name evidence="4" type="ORF">HW270_01145</name>
</gene>
<protein>
    <submittedName>
        <fullName evidence="4">DnaD domain protein</fullName>
    </submittedName>
</protein>
<feature type="compositionally biased region" description="Polar residues" evidence="2">
    <location>
        <begin position="290"/>
        <end position="299"/>
    </location>
</feature>
<comment type="caution">
    <text evidence="4">The sequence shown here is derived from an EMBL/GenBank/DDBJ whole genome shotgun (WGS) entry which is preliminary data.</text>
</comment>
<reference evidence="4 5" key="1">
    <citation type="submission" date="2020-06" db="EMBL/GenBank/DDBJ databases">
        <title>Mogibacterium timidum strain W9173 genomic sequence.</title>
        <authorList>
            <person name="Wade W.G."/>
            <person name="Johnston C.D."/>
            <person name="Chen T."/>
            <person name="Dewhirst F.E."/>
        </authorList>
    </citation>
    <scope>NUCLEOTIDE SEQUENCE [LARGE SCALE GENOMIC DNA]</scope>
    <source>
        <strain evidence="4 5">W9173</strain>
    </source>
</reference>
<evidence type="ECO:0000259" key="3">
    <source>
        <dbReference type="Pfam" id="PF07261"/>
    </source>
</evidence>
<organism evidence="4 5">
    <name type="scientific">Mogibacterium timidum</name>
    <dbReference type="NCBI Taxonomy" id="35519"/>
    <lineage>
        <taxon>Bacteria</taxon>
        <taxon>Bacillati</taxon>
        <taxon>Bacillota</taxon>
        <taxon>Clostridia</taxon>
        <taxon>Peptostreptococcales</taxon>
        <taxon>Anaerovoracaceae</taxon>
        <taxon>Mogibacterium</taxon>
    </lineage>
</organism>
<dbReference type="Pfam" id="PF07261">
    <property type="entry name" value="DnaB_2"/>
    <property type="match status" value="2"/>
</dbReference>
<dbReference type="InterPro" id="IPR006343">
    <property type="entry name" value="DnaB/C_C"/>
</dbReference>
<evidence type="ECO:0000313" key="4">
    <source>
        <dbReference type="EMBL" id="NWO22698.1"/>
    </source>
</evidence>
<keyword evidence="5" id="KW-1185">Reference proteome</keyword>